<dbReference type="GO" id="GO:0005634">
    <property type="term" value="C:nucleus"/>
    <property type="evidence" value="ECO:0007669"/>
    <property type="project" value="UniProtKB-SubCell"/>
</dbReference>
<dbReference type="AlphaFoldDB" id="A0A9N6ZE83"/>
<evidence type="ECO:0000313" key="7">
    <source>
        <dbReference type="EMBL" id="CAG4642762.1"/>
    </source>
</evidence>
<organism evidence="7">
    <name type="scientific">Evadne anonyx</name>
    <dbReference type="NCBI Taxonomy" id="141404"/>
    <lineage>
        <taxon>Eukaryota</taxon>
        <taxon>Metazoa</taxon>
        <taxon>Ecdysozoa</taxon>
        <taxon>Arthropoda</taxon>
        <taxon>Crustacea</taxon>
        <taxon>Branchiopoda</taxon>
        <taxon>Diplostraca</taxon>
        <taxon>Cladocera</taxon>
        <taxon>Onychopoda</taxon>
        <taxon>Podonidae</taxon>
        <taxon>Evadne</taxon>
    </lineage>
</organism>
<name>A0A9N6ZE83_9CRUS</name>
<comment type="subcellular location">
    <subcellularLocation>
        <location evidence="1 5">Nucleus</location>
    </subcellularLocation>
</comment>
<accession>A0A9N6ZE83</accession>
<evidence type="ECO:0000256" key="2">
    <source>
        <dbReference type="ARBA" id="ARBA00010077"/>
    </source>
</evidence>
<protein>
    <recommendedName>
        <fullName evidence="5">Ribosome biogenesis regulatory protein</fullName>
    </recommendedName>
</protein>
<reference evidence="7" key="1">
    <citation type="submission" date="2021-04" db="EMBL/GenBank/DDBJ databases">
        <authorList>
            <person name="Cornetti L."/>
        </authorList>
    </citation>
    <scope>NUCLEOTIDE SEQUENCE</scope>
</reference>
<evidence type="ECO:0000256" key="5">
    <source>
        <dbReference type="RuleBase" id="RU364132"/>
    </source>
</evidence>
<evidence type="ECO:0000256" key="1">
    <source>
        <dbReference type="ARBA" id="ARBA00004123"/>
    </source>
</evidence>
<keyword evidence="4 5" id="KW-0539">Nucleus</keyword>
<feature type="region of interest" description="Disordered" evidence="6">
    <location>
        <begin position="160"/>
        <end position="180"/>
    </location>
</feature>
<evidence type="ECO:0000256" key="4">
    <source>
        <dbReference type="ARBA" id="ARBA00023242"/>
    </source>
</evidence>
<dbReference type="Pfam" id="PF04939">
    <property type="entry name" value="RRS1"/>
    <property type="match status" value="1"/>
</dbReference>
<comment type="function">
    <text evidence="5">Involved in ribosomal large subunit assembly.</text>
</comment>
<gene>
    <name evidence="7" type="primary">EOG090X0CBY</name>
</gene>
<sequence>MAATIVQNVLDRAVEEEAEKIKSIQVDKPVELEIDAGNLLAYDINDIDINQLRTEKEKCLTNLARDNVQLLINCLFQLPTELVDNNIFVKLPPPTTRLPRAKPVPKAKQLTKWEKYAKEKGIVKRKKDNLEWDEELRKWVPRYGFKKSQAEKEKSWCVELPGNAKDDDDPNARRKTKKEEAVAKNELQRLRNLSARTLKSNLRRQIPGQSSRTEAKTTRRPVVKVAKAPTLKFQKDIININNVRNIETTFGQKTFLMEIRPTVKKQLLWFFFDEFNRSSKIDIHSSSNETRSNYRMKQSNRAVHLTVYRSELSPLQTICEISC</sequence>
<dbReference type="GO" id="GO:0042254">
    <property type="term" value="P:ribosome biogenesis"/>
    <property type="evidence" value="ECO:0007669"/>
    <property type="project" value="UniProtKB-KW"/>
</dbReference>
<proteinExistence type="inferred from homology"/>
<dbReference type="EMBL" id="OC986107">
    <property type="protein sequence ID" value="CAG4642762.1"/>
    <property type="molecule type" value="Genomic_DNA"/>
</dbReference>
<evidence type="ECO:0000256" key="3">
    <source>
        <dbReference type="ARBA" id="ARBA00022517"/>
    </source>
</evidence>
<evidence type="ECO:0000256" key="6">
    <source>
        <dbReference type="SAM" id="MobiDB-lite"/>
    </source>
</evidence>
<comment type="similarity">
    <text evidence="2 5">Belongs to the RRS1 family.</text>
</comment>
<dbReference type="InterPro" id="IPR007023">
    <property type="entry name" value="Ribosom_reg"/>
</dbReference>
<keyword evidence="3 5" id="KW-0690">Ribosome biogenesis</keyword>